<reference evidence="1" key="1">
    <citation type="journal article" date="2015" name="Genome Biol. Evol.">
        <title>Organellar Genomes of White Spruce (Picea glauca): Assembly and Annotation.</title>
        <authorList>
            <person name="Jackman S.D."/>
            <person name="Warren R.L."/>
            <person name="Gibb E.A."/>
            <person name="Vandervalk B.P."/>
            <person name="Mohamadi H."/>
            <person name="Chu J."/>
            <person name="Raymond A."/>
            <person name="Pleasance S."/>
            <person name="Coope R."/>
            <person name="Wildung M.R."/>
            <person name="Ritland C.E."/>
            <person name="Bousquet J."/>
            <person name="Jones S.J."/>
            <person name="Bohlmann J."/>
            <person name="Birol I."/>
        </authorList>
    </citation>
    <scope>NUCLEOTIDE SEQUENCE [LARGE SCALE GENOMIC DNA]</scope>
    <source>
        <tissue evidence="1">Flushing bud</tissue>
    </source>
</reference>
<keyword evidence="1" id="KW-0496">Mitochondrion</keyword>
<dbReference type="EMBL" id="LKAM01000005">
    <property type="protein sequence ID" value="KUM48522.1"/>
    <property type="molecule type" value="Genomic_DNA"/>
</dbReference>
<organism evidence="1">
    <name type="scientific">Picea glauca</name>
    <name type="common">White spruce</name>
    <name type="synonym">Pinus glauca</name>
    <dbReference type="NCBI Taxonomy" id="3330"/>
    <lineage>
        <taxon>Eukaryota</taxon>
        <taxon>Viridiplantae</taxon>
        <taxon>Streptophyta</taxon>
        <taxon>Embryophyta</taxon>
        <taxon>Tracheophyta</taxon>
        <taxon>Spermatophyta</taxon>
        <taxon>Pinopsida</taxon>
        <taxon>Pinidae</taxon>
        <taxon>Conifers I</taxon>
        <taxon>Pinales</taxon>
        <taxon>Pinaceae</taxon>
        <taxon>Picea</taxon>
    </lineage>
</organism>
<comment type="caution">
    <text evidence="1">The sequence shown here is derived from an EMBL/GenBank/DDBJ whole genome shotgun (WGS) entry which is preliminary data.</text>
</comment>
<sequence>MEQLILLIKWFTKQLNKLLMRLSMKQMVQLVLQLV</sequence>
<gene>
    <name evidence="1" type="ORF">ABT39_MTgene4537</name>
</gene>
<accession>A0A101M053</accession>
<evidence type="ECO:0000313" key="1">
    <source>
        <dbReference type="EMBL" id="KUM48522.1"/>
    </source>
</evidence>
<protein>
    <submittedName>
        <fullName evidence="1">Uncharacterized protein</fullName>
    </submittedName>
</protein>
<geneLocation type="mitochondrion" evidence="1"/>
<name>A0A101M053_PICGL</name>
<dbReference type="AlphaFoldDB" id="A0A101M053"/>
<proteinExistence type="predicted"/>